<dbReference type="RefSeq" id="WP_377251315.1">
    <property type="nucleotide sequence ID" value="NZ_JBHLUH010000023.1"/>
</dbReference>
<keyword evidence="1" id="KW-0808">Transferase</keyword>
<name>A0ABV6M2X8_9ACTN</name>
<evidence type="ECO:0000313" key="1">
    <source>
        <dbReference type="EMBL" id="MFC0528996.1"/>
    </source>
</evidence>
<proteinExistence type="predicted"/>
<comment type="caution">
    <text evidence="1">The sequence shown here is derived from an EMBL/GenBank/DDBJ whole genome shotgun (WGS) entry which is preliminary data.</text>
</comment>
<sequence length="223" mass="24247">MDRPADVERLSSLDPLISRLRALGEGGRRVMVGLAGAPGAGKSTLAQALVDRLEAGSAAVVSMDGFHLAAEVIAGTELQARRGAIDTYDADGFLHLLRRLRSADEAVVHAPRYAREIEDPIAAAISVPGHIRYIVVEGNYLLAEPPVWRSARAQLDEVWFIDVASELRLSRLVERHVAFGKSRDQALLWSHGSDEVNARLIDAGRAFADLVINVEDLALLDRD</sequence>
<protein>
    <submittedName>
        <fullName evidence="1">Nucleoside/nucleotide kinase family protein</fullName>
    </submittedName>
</protein>
<dbReference type="GO" id="GO:0016301">
    <property type="term" value="F:kinase activity"/>
    <property type="evidence" value="ECO:0007669"/>
    <property type="project" value="UniProtKB-KW"/>
</dbReference>
<dbReference type="NCBIfam" id="NF006743">
    <property type="entry name" value="PRK09270.1-2"/>
    <property type="match status" value="1"/>
</dbReference>
<dbReference type="Gene3D" id="3.40.50.300">
    <property type="entry name" value="P-loop containing nucleotide triphosphate hydrolases"/>
    <property type="match status" value="3"/>
</dbReference>
<reference evidence="1 2" key="1">
    <citation type="submission" date="2024-09" db="EMBL/GenBank/DDBJ databases">
        <authorList>
            <person name="Sun Q."/>
            <person name="Mori K."/>
        </authorList>
    </citation>
    <scope>NUCLEOTIDE SEQUENCE [LARGE SCALE GENOMIC DNA]</scope>
    <source>
        <strain evidence="1 2">TBRC 3947</strain>
    </source>
</reference>
<organism evidence="1 2">
    <name type="scientific">Phytohabitans kaempferiae</name>
    <dbReference type="NCBI Taxonomy" id="1620943"/>
    <lineage>
        <taxon>Bacteria</taxon>
        <taxon>Bacillati</taxon>
        <taxon>Actinomycetota</taxon>
        <taxon>Actinomycetes</taxon>
        <taxon>Micromonosporales</taxon>
        <taxon>Micromonosporaceae</taxon>
    </lineage>
</organism>
<dbReference type="PANTHER" id="PTHR10285">
    <property type="entry name" value="URIDINE KINASE"/>
    <property type="match status" value="1"/>
</dbReference>
<dbReference type="SUPFAM" id="SSF52540">
    <property type="entry name" value="P-loop containing nucleoside triphosphate hydrolases"/>
    <property type="match status" value="1"/>
</dbReference>
<keyword evidence="1" id="KW-0418">Kinase</keyword>
<dbReference type="PRINTS" id="PR00988">
    <property type="entry name" value="URIDINKINASE"/>
</dbReference>
<dbReference type="Proteomes" id="UP001589867">
    <property type="component" value="Unassembled WGS sequence"/>
</dbReference>
<evidence type="ECO:0000313" key="2">
    <source>
        <dbReference type="Proteomes" id="UP001589867"/>
    </source>
</evidence>
<gene>
    <name evidence="1" type="ORF">ACFFIA_15145</name>
</gene>
<accession>A0ABV6M2X8</accession>
<keyword evidence="2" id="KW-1185">Reference proteome</keyword>
<dbReference type="EMBL" id="JBHLUH010000023">
    <property type="protein sequence ID" value="MFC0528996.1"/>
    <property type="molecule type" value="Genomic_DNA"/>
</dbReference>
<dbReference type="InterPro" id="IPR027417">
    <property type="entry name" value="P-loop_NTPase"/>
</dbReference>